<keyword evidence="19" id="KW-1185">Reference proteome</keyword>
<dbReference type="GO" id="GO:0032259">
    <property type="term" value="P:methylation"/>
    <property type="evidence" value="ECO:0007669"/>
    <property type="project" value="UniProtKB-KW"/>
</dbReference>
<keyword evidence="5" id="KW-0949">S-adenosyl-L-methionine</keyword>
<evidence type="ECO:0000256" key="16">
    <source>
        <dbReference type="ARBA" id="ARBA00093667"/>
    </source>
</evidence>
<keyword evidence="4" id="KW-0808">Transferase</keyword>
<dbReference type="SUPFAM" id="SSF53335">
    <property type="entry name" value="S-adenosyl-L-methionine-dependent methyltransferases"/>
    <property type="match status" value="1"/>
</dbReference>
<dbReference type="Gene3D" id="3.40.50.150">
    <property type="entry name" value="Vaccinia Virus protein VP39"/>
    <property type="match status" value="1"/>
</dbReference>
<dbReference type="PANTHER" id="PTHR45875:SF1">
    <property type="entry name" value="METHYLTRANSFERASE N6AMT1"/>
    <property type="match status" value="1"/>
</dbReference>
<dbReference type="InterPro" id="IPR052190">
    <property type="entry name" value="Euk-Arch_PrmC-MTase"/>
</dbReference>
<evidence type="ECO:0000256" key="1">
    <source>
        <dbReference type="ARBA" id="ARBA00004123"/>
    </source>
</evidence>
<keyword evidence="6" id="KW-0539">Nucleus</keyword>
<dbReference type="InterPro" id="IPR029063">
    <property type="entry name" value="SAM-dependent_MTases_sf"/>
</dbReference>
<comment type="similarity">
    <text evidence="2">Belongs to the eukaryotic/archaeal PrmC-related family.</text>
</comment>
<evidence type="ECO:0000259" key="17">
    <source>
        <dbReference type="Pfam" id="PF05175"/>
    </source>
</evidence>
<reference evidence="18" key="1">
    <citation type="submission" date="2023-10" db="EMBL/GenBank/DDBJ databases">
        <title>Genome assembly of Pristionchus species.</title>
        <authorList>
            <person name="Yoshida K."/>
            <person name="Sommer R.J."/>
        </authorList>
    </citation>
    <scope>NUCLEOTIDE SEQUENCE</scope>
    <source>
        <strain evidence="18">RS0144</strain>
    </source>
</reference>
<dbReference type="InterPro" id="IPR007848">
    <property type="entry name" value="Small_mtfrase_dom"/>
</dbReference>
<comment type="catalytic activity">
    <reaction evidence="8">
        <text>methylarsonous acid + S-adenosyl-L-methionine = dimethylarsinate + S-adenosyl-L-homocysteine + 2 H(+)</text>
        <dbReference type="Rhea" id="RHEA:11684"/>
        <dbReference type="ChEBI" id="CHEBI:15378"/>
        <dbReference type="ChEBI" id="CHEBI:16223"/>
        <dbReference type="ChEBI" id="CHEBI:17826"/>
        <dbReference type="ChEBI" id="CHEBI:57856"/>
        <dbReference type="ChEBI" id="CHEBI:59789"/>
    </reaction>
</comment>
<keyword evidence="3" id="KW-0489">Methyltransferase</keyword>
<dbReference type="GO" id="GO:0035657">
    <property type="term" value="C:eRF1 methyltransferase complex"/>
    <property type="evidence" value="ECO:0007669"/>
    <property type="project" value="TreeGrafter"/>
</dbReference>
<organism evidence="18 19">
    <name type="scientific">Pristionchus entomophagus</name>
    <dbReference type="NCBI Taxonomy" id="358040"/>
    <lineage>
        <taxon>Eukaryota</taxon>
        <taxon>Metazoa</taxon>
        <taxon>Ecdysozoa</taxon>
        <taxon>Nematoda</taxon>
        <taxon>Chromadorea</taxon>
        <taxon>Rhabditida</taxon>
        <taxon>Rhabditina</taxon>
        <taxon>Diplogasteromorpha</taxon>
        <taxon>Diplogasteroidea</taxon>
        <taxon>Neodiplogasteridae</taxon>
        <taxon>Pristionchus</taxon>
    </lineage>
</organism>
<evidence type="ECO:0000256" key="13">
    <source>
        <dbReference type="ARBA" id="ARBA00080992"/>
    </source>
</evidence>
<proteinExistence type="inferred from homology"/>
<dbReference type="InterPro" id="IPR002052">
    <property type="entry name" value="DNA_methylase_N6_adenine_CS"/>
</dbReference>
<dbReference type="AlphaFoldDB" id="A0AAV5TZF1"/>
<evidence type="ECO:0000256" key="14">
    <source>
        <dbReference type="ARBA" id="ARBA00083337"/>
    </source>
</evidence>
<evidence type="ECO:0000256" key="15">
    <source>
        <dbReference type="ARBA" id="ARBA00093624"/>
    </source>
</evidence>
<evidence type="ECO:0000256" key="3">
    <source>
        <dbReference type="ARBA" id="ARBA00022603"/>
    </source>
</evidence>
<sequence>MLPTPSYRLTDQQKESVYDPAEDSFLLMDAIESELEVIKSSSPLIALEIGIGSGVISAFLAKSLPSVSLLSLGTDVNRDACEAATTTARKNGVRVEVVRCDLASAFLSRLAESIDILLFNPPYVPTDEMEVDASDLSRCWAGGARGISTLQRLLPQVTELLRIGGLFYVVALKENGIDQLLKHNERLRGSIVMERRAGIEYLYILKFERIL</sequence>
<dbReference type="EMBL" id="BTSX01000005">
    <property type="protein sequence ID" value="GMS99576.1"/>
    <property type="molecule type" value="Genomic_DNA"/>
</dbReference>
<dbReference type="Pfam" id="PF05175">
    <property type="entry name" value="MTS"/>
    <property type="match status" value="1"/>
</dbReference>
<evidence type="ECO:0000256" key="7">
    <source>
        <dbReference type="ARBA" id="ARBA00048619"/>
    </source>
</evidence>
<dbReference type="GO" id="GO:0003676">
    <property type="term" value="F:nucleic acid binding"/>
    <property type="evidence" value="ECO:0007669"/>
    <property type="project" value="InterPro"/>
</dbReference>
<feature type="domain" description="Methyltransferase small" evidence="17">
    <location>
        <begin position="46"/>
        <end position="130"/>
    </location>
</feature>
<dbReference type="PROSITE" id="PS00092">
    <property type="entry name" value="N6_MTASE"/>
    <property type="match status" value="1"/>
</dbReference>
<evidence type="ECO:0000256" key="4">
    <source>
        <dbReference type="ARBA" id="ARBA00022679"/>
    </source>
</evidence>
<dbReference type="FunFam" id="3.40.50.150:FF:000077">
    <property type="entry name" value="HemK methyltransferase family member 2"/>
    <property type="match status" value="1"/>
</dbReference>
<dbReference type="GO" id="GO:0036009">
    <property type="term" value="F:protein-glutamine N-methyltransferase activity"/>
    <property type="evidence" value="ECO:0007669"/>
    <property type="project" value="UniProtKB-ARBA"/>
</dbReference>
<evidence type="ECO:0000256" key="12">
    <source>
        <dbReference type="ARBA" id="ARBA00076540"/>
    </source>
</evidence>
<evidence type="ECO:0000313" key="19">
    <source>
        <dbReference type="Proteomes" id="UP001432027"/>
    </source>
</evidence>
<evidence type="ECO:0000256" key="11">
    <source>
        <dbReference type="ARBA" id="ARBA00075330"/>
    </source>
</evidence>
<evidence type="ECO:0000256" key="6">
    <source>
        <dbReference type="ARBA" id="ARBA00023242"/>
    </source>
</evidence>
<evidence type="ECO:0000256" key="10">
    <source>
        <dbReference type="ARBA" id="ARBA00062344"/>
    </source>
</evidence>
<dbReference type="CDD" id="cd02440">
    <property type="entry name" value="AdoMet_MTases"/>
    <property type="match status" value="1"/>
</dbReference>
<evidence type="ECO:0000256" key="8">
    <source>
        <dbReference type="ARBA" id="ARBA00050903"/>
    </source>
</evidence>
<evidence type="ECO:0000313" key="18">
    <source>
        <dbReference type="EMBL" id="GMS99576.1"/>
    </source>
</evidence>
<comment type="catalytic activity">
    <reaction evidence="7">
        <text>L-lysyl-[histone] + S-adenosyl-L-methionine = N(6)-methyl-L-lysyl-[histone] + S-adenosyl-L-homocysteine + H(+)</text>
        <dbReference type="Rhea" id="RHEA:10024"/>
        <dbReference type="Rhea" id="RHEA-COMP:9845"/>
        <dbReference type="Rhea" id="RHEA-COMP:9846"/>
        <dbReference type="ChEBI" id="CHEBI:15378"/>
        <dbReference type="ChEBI" id="CHEBI:29969"/>
        <dbReference type="ChEBI" id="CHEBI:57856"/>
        <dbReference type="ChEBI" id="CHEBI:59789"/>
        <dbReference type="ChEBI" id="CHEBI:61929"/>
    </reaction>
    <physiologicalReaction direction="left-to-right" evidence="7">
        <dbReference type="Rhea" id="RHEA:10025"/>
    </physiologicalReaction>
</comment>
<evidence type="ECO:0000256" key="9">
    <source>
        <dbReference type="ARBA" id="ARBA00053180"/>
    </source>
</evidence>
<evidence type="ECO:0000256" key="5">
    <source>
        <dbReference type="ARBA" id="ARBA00022691"/>
    </source>
</evidence>
<name>A0AAV5TZF1_9BILA</name>
<dbReference type="GO" id="GO:0005634">
    <property type="term" value="C:nucleus"/>
    <property type="evidence" value="ECO:0007669"/>
    <property type="project" value="UniProtKB-SubCell"/>
</dbReference>
<comment type="caution">
    <text evidence="18">The sequence shown here is derived from an EMBL/GenBank/DDBJ whole genome shotgun (WGS) entry which is preliminary data.</text>
</comment>
<gene>
    <name evidence="18" type="ORF">PENTCL1PPCAC_21751</name>
</gene>
<comment type="function">
    <text evidence="9">Methyltransferase that can methylate proteins and, to a lower extent, arsenic. Catalytic subunit of a heterodimer with TRMT112, which monomethylates 'Lys-12' of histone H4 (H4K12me1), a modification present at the promoters of numerous genes encoding cell cycle regulators. Catalytic subunit of a heterodimer with TRMT112, which catalyzes N5-methylation of Glu residue of proteins with a Gly-Gln-Xaa-Xaa-Xaa-Arg motif. Methylates ETF1 on 'Gln-185'; ETF1 needs to be complexed to ERF3 in its GTP-bound form to be efficiently methylated. May also play a role in the modulation of arsenic-induced toxicity by mediating the conversion of monomethylarsonous acid (3+) into the less toxic dimethylarsonic acid. It however only plays a limited role in arsenic metabolism compared with AS3MT.</text>
</comment>
<comment type="subunit">
    <text evidence="10">Heterodimer; heterodimerization with TRMT112 is required for S-adenosyl-L-methionine-binding.</text>
</comment>
<dbReference type="PANTHER" id="PTHR45875">
    <property type="entry name" value="METHYLTRANSFERASE N6AMT1"/>
    <property type="match status" value="1"/>
</dbReference>
<comment type="subcellular location">
    <subcellularLocation>
        <location evidence="1">Nucleus</location>
    </subcellularLocation>
</comment>
<protein>
    <recommendedName>
        <fullName evidence="15">Methyltransferase HEMK2</fullName>
    </recommendedName>
    <alternativeName>
        <fullName evidence="14">HemK methyltransferase family member 2</fullName>
    </alternativeName>
    <alternativeName>
        <fullName evidence="12">Lysine N-methyltransferase 9</fullName>
    </alternativeName>
    <alternativeName>
        <fullName evidence="11">Methylarsonite methyltransferase N6AMT1</fullName>
    </alternativeName>
    <alternativeName>
        <fullName evidence="16">Methyltransferase N6AMT1</fullName>
    </alternativeName>
    <alternativeName>
        <fullName evidence="13">Protein N(5)-glutamine methyltransferase</fullName>
    </alternativeName>
</protein>
<dbReference type="Proteomes" id="UP001432027">
    <property type="component" value="Unassembled WGS sequence"/>
</dbReference>
<evidence type="ECO:0000256" key="2">
    <source>
        <dbReference type="ARBA" id="ARBA00006149"/>
    </source>
</evidence>
<accession>A0AAV5TZF1</accession>